<keyword evidence="2" id="KW-0808">Transferase</keyword>
<evidence type="ECO:0000313" key="3">
    <source>
        <dbReference type="Proteomes" id="UP000255163"/>
    </source>
</evidence>
<evidence type="ECO:0000259" key="1">
    <source>
        <dbReference type="PROSITE" id="PS51426"/>
    </source>
</evidence>
<keyword evidence="2" id="KW-0418">Kinase</keyword>
<dbReference type="PROSITE" id="PS51426">
    <property type="entry name" value="ABL"/>
    <property type="match status" value="1"/>
</dbReference>
<dbReference type="EC" id="2.7.13.3" evidence="2"/>
<dbReference type="Proteomes" id="UP000255163">
    <property type="component" value="Unassembled WGS sequence"/>
</dbReference>
<name>A0A376FJ45_ENTAS</name>
<dbReference type="Gene3D" id="3.40.50.10970">
    <property type="match status" value="1"/>
</dbReference>
<dbReference type="GO" id="GO:0000160">
    <property type="term" value="P:phosphorelay signal transduction system"/>
    <property type="evidence" value="ECO:0007669"/>
    <property type="project" value="InterPro"/>
</dbReference>
<dbReference type="InterPro" id="IPR011006">
    <property type="entry name" value="CheY-like_superfamily"/>
</dbReference>
<accession>A0A376FJ45</accession>
<dbReference type="InterPro" id="IPR038388">
    <property type="entry name" value="RcsC_C_sf"/>
</dbReference>
<dbReference type="GO" id="GO:0005886">
    <property type="term" value="C:plasma membrane"/>
    <property type="evidence" value="ECO:0007669"/>
    <property type="project" value="InterPro"/>
</dbReference>
<proteinExistence type="predicted"/>
<reference evidence="2 3" key="1">
    <citation type="submission" date="2018-06" db="EMBL/GenBank/DDBJ databases">
        <authorList>
            <consortium name="Pathogen Informatics"/>
            <person name="Doyle S."/>
        </authorList>
    </citation>
    <scope>NUCLEOTIDE SEQUENCE [LARGE SCALE GENOMIC DNA]</scope>
    <source>
        <strain evidence="2 3">NCTC12123</strain>
    </source>
</reference>
<dbReference type="Pfam" id="PF09456">
    <property type="entry name" value="RcsC"/>
    <property type="match status" value="1"/>
</dbReference>
<protein>
    <submittedName>
        <fullName evidence="2">Two-component system, NarL family, capsular synthesis sensor histidine kinase RcsC</fullName>
        <ecNumber evidence="2">2.7.13.3</ecNumber>
    </submittedName>
</protein>
<feature type="domain" description="ABL" evidence="1">
    <location>
        <begin position="1"/>
        <end position="49"/>
    </location>
</feature>
<dbReference type="AlphaFoldDB" id="A0A376FJ45"/>
<dbReference type="GO" id="GO:0005524">
    <property type="term" value="F:ATP binding"/>
    <property type="evidence" value="ECO:0007669"/>
    <property type="project" value="InterPro"/>
</dbReference>
<dbReference type="SUPFAM" id="SSF52172">
    <property type="entry name" value="CheY-like"/>
    <property type="match status" value="1"/>
</dbReference>
<gene>
    <name evidence="2" type="primary">rcsC_7</name>
    <name evidence="2" type="ORF">NCTC12123_05963</name>
</gene>
<dbReference type="GO" id="GO:0004673">
    <property type="term" value="F:protein histidine kinase activity"/>
    <property type="evidence" value="ECO:0007669"/>
    <property type="project" value="UniProtKB-EC"/>
</dbReference>
<dbReference type="EMBL" id="UFYI01000007">
    <property type="protein sequence ID" value="STD27151.1"/>
    <property type="molecule type" value="Genomic_DNA"/>
</dbReference>
<dbReference type="GO" id="GO:0006355">
    <property type="term" value="P:regulation of DNA-templated transcription"/>
    <property type="evidence" value="ECO:0007669"/>
    <property type="project" value="InterPro"/>
</dbReference>
<evidence type="ECO:0000313" key="2">
    <source>
        <dbReference type="EMBL" id="STD27151.1"/>
    </source>
</evidence>
<organism evidence="2 3">
    <name type="scientific">Enterobacter asburiae</name>
    <dbReference type="NCBI Taxonomy" id="61645"/>
    <lineage>
        <taxon>Bacteria</taxon>
        <taxon>Pseudomonadati</taxon>
        <taxon>Pseudomonadota</taxon>
        <taxon>Gammaproteobacteria</taxon>
        <taxon>Enterobacterales</taxon>
        <taxon>Enterobacteriaceae</taxon>
        <taxon>Enterobacter</taxon>
        <taxon>Enterobacter cloacae complex</taxon>
    </lineage>
</organism>
<dbReference type="InterPro" id="IPR019017">
    <property type="entry name" value="Sig_transdc_His_kin_a/b-loop_C"/>
</dbReference>
<sequence>MAGRGSVLFCRRHIGIPVERAPGEWVHSVATPHELLSLLARIYKVELEERDGAGDCRHRSLWRR</sequence>